<proteinExistence type="predicted"/>
<dbReference type="Proteomes" id="UP000887563">
    <property type="component" value="Unplaced"/>
</dbReference>
<dbReference type="InterPro" id="IPR051364">
    <property type="entry name" value="Cytokinesis/Rho-signaling"/>
</dbReference>
<dbReference type="AlphaFoldDB" id="A0A914KPN5"/>
<dbReference type="GO" id="GO:0031106">
    <property type="term" value="P:septin ring organization"/>
    <property type="evidence" value="ECO:0007669"/>
    <property type="project" value="TreeGrafter"/>
</dbReference>
<dbReference type="GO" id="GO:0000281">
    <property type="term" value="P:mitotic cytokinesis"/>
    <property type="evidence" value="ECO:0007669"/>
    <property type="project" value="TreeGrafter"/>
</dbReference>
<feature type="compositionally biased region" description="Basic and acidic residues" evidence="1">
    <location>
        <begin position="613"/>
        <end position="629"/>
    </location>
</feature>
<feature type="compositionally biased region" description="Low complexity" evidence="1">
    <location>
        <begin position="581"/>
        <end position="597"/>
    </location>
</feature>
<dbReference type="GO" id="GO:0000915">
    <property type="term" value="P:actomyosin contractile ring assembly"/>
    <property type="evidence" value="ECO:0007669"/>
    <property type="project" value="TreeGrafter"/>
</dbReference>
<organism evidence="2 3">
    <name type="scientific">Meloidogyne incognita</name>
    <name type="common">Southern root-knot nematode worm</name>
    <name type="synonym">Oxyuris incognita</name>
    <dbReference type="NCBI Taxonomy" id="6306"/>
    <lineage>
        <taxon>Eukaryota</taxon>
        <taxon>Metazoa</taxon>
        <taxon>Ecdysozoa</taxon>
        <taxon>Nematoda</taxon>
        <taxon>Chromadorea</taxon>
        <taxon>Rhabditida</taxon>
        <taxon>Tylenchina</taxon>
        <taxon>Tylenchomorpha</taxon>
        <taxon>Tylenchoidea</taxon>
        <taxon>Meloidogynidae</taxon>
        <taxon>Meloidogyninae</taxon>
        <taxon>Meloidogyne</taxon>
        <taxon>Meloidogyne incognita group</taxon>
    </lineage>
</organism>
<evidence type="ECO:0000313" key="2">
    <source>
        <dbReference type="Proteomes" id="UP000887563"/>
    </source>
</evidence>
<name>A0A914KPN5_MELIC</name>
<feature type="region of interest" description="Disordered" evidence="1">
    <location>
        <begin position="573"/>
        <end position="597"/>
    </location>
</feature>
<evidence type="ECO:0000256" key="1">
    <source>
        <dbReference type="SAM" id="MobiDB-lite"/>
    </source>
</evidence>
<dbReference type="PANTHER" id="PTHR21538">
    <property type="entry name" value="ANILLIN/RHOTEKIN RTKN"/>
    <property type="match status" value="1"/>
</dbReference>
<feature type="region of interest" description="Disordered" evidence="1">
    <location>
        <begin position="613"/>
        <end position="643"/>
    </location>
</feature>
<dbReference type="GO" id="GO:0005826">
    <property type="term" value="C:actomyosin contractile ring"/>
    <property type="evidence" value="ECO:0007669"/>
    <property type="project" value="TreeGrafter"/>
</dbReference>
<reference evidence="3" key="1">
    <citation type="submission" date="2022-11" db="UniProtKB">
        <authorList>
            <consortium name="WormBaseParasite"/>
        </authorList>
    </citation>
    <scope>IDENTIFICATION</scope>
</reference>
<sequence length="643" mass="74500">MLKFRQDVANSPDNFEVNRKCSFFSSQLGHSKATIILSNLSLPLAWPSEEIINFGERKGNKLDLHTDTDNIRIPADISGNRNPFRCACLIKTAFKILFLPKDWREFTVQLALKSKRTNASQFSKPKVYINRTFTDVEFPEEFIFPDEDPDFCIEAESRFYDASCYTFTWALTWSFLEKYLYLNLVQFKRGVNEKESHFFRYQQKEEYQNNCASATRFASRIESNIGGAPNRRFLEELRKFGIQEEKRNGSITSGVEKIPPEIRKEEQDYIIGFARFRLSDAILNGKIHSYILEKMLPVQNLLPIYGNISAQIFVQPISLITPLAQGYLDIFIPNEGILHQQIYCELQGGQLCCWETNKVENAILGSNLQFNKTAPTFCFQFNGKERLERTSFPTAFRLILFKENIGVSNKDENQCLLCICPSQHALIGWRNALNLQSLDYSVWAEFGQLQHNSLGCNSRTNSQSKVQNMKNDLKEQKAAFSKRTLSLINNDRQKNDEMVRNNIRSTNQLSSACRISLLQVYRQKQLAKNVISDKTYQNDSIKSRKKQTQNYVLSLNIRGECLNKNDKNIPIQSREQKDGNHQINNNNNENNQKKPNTINFDYYNQLINIKKQQEKSKKFSKNSKLERSGTWHYANNGQSCTRL</sequence>
<dbReference type="PANTHER" id="PTHR21538:SF24">
    <property type="entry name" value="PH DOMAIN-CONTAINING PROTEIN"/>
    <property type="match status" value="1"/>
</dbReference>
<feature type="compositionally biased region" description="Polar residues" evidence="1">
    <location>
        <begin position="633"/>
        <end position="643"/>
    </location>
</feature>
<evidence type="ECO:0000313" key="3">
    <source>
        <dbReference type="WBParaSite" id="Minc3s00069g03452"/>
    </source>
</evidence>
<dbReference type="WBParaSite" id="Minc3s00069g03452">
    <property type="protein sequence ID" value="Minc3s00069g03452"/>
    <property type="gene ID" value="Minc3s00069g03452"/>
</dbReference>
<protein>
    <submittedName>
        <fullName evidence="3">Uncharacterized protein</fullName>
    </submittedName>
</protein>
<keyword evidence="2" id="KW-1185">Reference proteome</keyword>
<accession>A0A914KPN5</accession>